<comment type="similarity">
    <text evidence="2 6">Belongs to the FKBP-type PPIase family.</text>
</comment>
<dbReference type="AlphaFoldDB" id="A0AAU6PHL6"/>
<dbReference type="InterPro" id="IPR046357">
    <property type="entry name" value="PPIase_dom_sf"/>
</dbReference>
<proteinExistence type="inferred from homology"/>
<feature type="domain" description="PPIase FKBP-type" evidence="7">
    <location>
        <begin position="20"/>
        <end position="107"/>
    </location>
</feature>
<dbReference type="FunFam" id="3.10.50.40:FF:000006">
    <property type="entry name" value="Peptidyl-prolyl cis-trans isomerase"/>
    <property type="match status" value="1"/>
</dbReference>
<evidence type="ECO:0000256" key="5">
    <source>
        <dbReference type="PROSITE-ProRule" id="PRU00277"/>
    </source>
</evidence>
<organism evidence="8">
    <name type="scientific">Catillopecten margaritatus gill symbiont</name>
    <dbReference type="NCBI Taxonomy" id="3083288"/>
    <lineage>
        <taxon>Bacteria</taxon>
        <taxon>Pseudomonadati</taxon>
        <taxon>Pseudomonadota</taxon>
        <taxon>Gammaproteobacteria</taxon>
        <taxon>sulfur-oxidizing symbionts</taxon>
    </lineage>
</organism>
<evidence type="ECO:0000256" key="6">
    <source>
        <dbReference type="RuleBase" id="RU003915"/>
    </source>
</evidence>
<reference evidence="8" key="1">
    <citation type="submission" date="2023-10" db="EMBL/GenBank/DDBJ databases">
        <title>The first scallop-associated chemosynthetic bacterial symbiont.</title>
        <authorList>
            <person name="Lin Y.-T."/>
            <person name="Sun J."/>
            <person name="Ip J.C.-H."/>
            <person name="He X."/>
            <person name="Gao Z.-M."/>
            <person name="Perez M."/>
            <person name="Xu T."/>
            <person name="Qian P.-Y."/>
            <person name="Qiu J.-W."/>
        </authorList>
    </citation>
    <scope>NUCLEOTIDE SEQUENCE</scope>
    <source>
        <strain evidence="8">Gill1</strain>
    </source>
</reference>
<dbReference type="GO" id="GO:0003755">
    <property type="term" value="F:peptidyl-prolyl cis-trans isomerase activity"/>
    <property type="evidence" value="ECO:0007669"/>
    <property type="project" value="UniProtKB-UniRule"/>
</dbReference>
<dbReference type="EMBL" id="CP138327">
    <property type="protein sequence ID" value="WXU00555.1"/>
    <property type="molecule type" value="Genomic_DNA"/>
</dbReference>
<evidence type="ECO:0000313" key="8">
    <source>
        <dbReference type="EMBL" id="WXU00555.1"/>
    </source>
</evidence>
<evidence type="ECO:0000256" key="1">
    <source>
        <dbReference type="ARBA" id="ARBA00000971"/>
    </source>
</evidence>
<accession>A0AAU6PHL6</accession>
<dbReference type="Pfam" id="PF00254">
    <property type="entry name" value="FKBP_C"/>
    <property type="match status" value="1"/>
</dbReference>
<evidence type="ECO:0000256" key="2">
    <source>
        <dbReference type="ARBA" id="ARBA00006577"/>
    </source>
</evidence>
<comment type="catalytic activity">
    <reaction evidence="1 5 6">
        <text>[protein]-peptidylproline (omega=180) = [protein]-peptidylproline (omega=0)</text>
        <dbReference type="Rhea" id="RHEA:16237"/>
        <dbReference type="Rhea" id="RHEA-COMP:10747"/>
        <dbReference type="Rhea" id="RHEA-COMP:10748"/>
        <dbReference type="ChEBI" id="CHEBI:83833"/>
        <dbReference type="ChEBI" id="CHEBI:83834"/>
        <dbReference type="EC" id="5.2.1.8"/>
    </reaction>
</comment>
<sequence>MADLQIEELEVGKGKACKAGDFVSMHYTGWLTNGKKFDSSVDSGMPFDFKLGAGHVIPGWDEGIEGMKVGSKRKLTIPSKLAYGEFGAGPIPPNATIIFEVALLSVGKK</sequence>
<evidence type="ECO:0000256" key="3">
    <source>
        <dbReference type="ARBA" id="ARBA00023110"/>
    </source>
</evidence>
<dbReference type="EC" id="5.2.1.8" evidence="6"/>
<protein>
    <recommendedName>
        <fullName evidence="6">Peptidyl-prolyl cis-trans isomerase</fullName>
        <ecNumber evidence="6">5.2.1.8</ecNumber>
    </recommendedName>
</protein>
<dbReference type="InterPro" id="IPR001179">
    <property type="entry name" value="PPIase_FKBP_dom"/>
</dbReference>
<evidence type="ECO:0000256" key="4">
    <source>
        <dbReference type="ARBA" id="ARBA00023235"/>
    </source>
</evidence>
<gene>
    <name evidence="8" type="primary">fbp</name>
    <name evidence="8" type="ORF">Ctma_1280</name>
</gene>
<name>A0AAU6PHL6_9GAMM</name>
<dbReference type="PANTHER" id="PTHR43811">
    <property type="entry name" value="FKBP-TYPE PEPTIDYL-PROLYL CIS-TRANS ISOMERASE FKPA"/>
    <property type="match status" value="1"/>
</dbReference>
<dbReference type="SUPFAM" id="SSF54534">
    <property type="entry name" value="FKBP-like"/>
    <property type="match status" value="1"/>
</dbReference>
<dbReference type="Gene3D" id="3.10.50.40">
    <property type="match status" value="1"/>
</dbReference>
<keyword evidence="4 5" id="KW-0413">Isomerase</keyword>
<evidence type="ECO:0000259" key="7">
    <source>
        <dbReference type="PROSITE" id="PS50059"/>
    </source>
</evidence>
<keyword evidence="3 5" id="KW-0697">Rotamase</keyword>
<dbReference type="PROSITE" id="PS50059">
    <property type="entry name" value="FKBP_PPIASE"/>
    <property type="match status" value="1"/>
</dbReference>
<dbReference type="PANTHER" id="PTHR43811:SF19">
    <property type="entry name" value="39 KDA FK506-BINDING NUCLEAR PROTEIN"/>
    <property type="match status" value="1"/>
</dbReference>